<organism evidence="4 5">
    <name type="scientific">Candidatus Gottesmanbacteria bacterium GW2011_GWA2_47_9</name>
    <dbReference type="NCBI Taxonomy" id="1618445"/>
    <lineage>
        <taxon>Bacteria</taxon>
        <taxon>Candidatus Gottesmaniibacteriota</taxon>
    </lineage>
</organism>
<comment type="caution">
    <text evidence="4">The sequence shown here is derived from an EMBL/GenBank/DDBJ whole genome shotgun (WGS) entry which is preliminary data.</text>
</comment>
<dbReference type="Pfam" id="PF00202">
    <property type="entry name" value="Aminotran_3"/>
    <property type="match status" value="1"/>
</dbReference>
<name>A0A0G1X2V3_9BACT</name>
<dbReference type="Gene3D" id="3.90.1150.10">
    <property type="entry name" value="Aspartate Aminotransferase, domain 1"/>
    <property type="match status" value="1"/>
</dbReference>
<dbReference type="AlphaFoldDB" id="A0A0G1X2V3"/>
<dbReference type="CDD" id="cd00610">
    <property type="entry name" value="OAT_like"/>
    <property type="match status" value="1"/>
</dbReference>
<accession>A0A0G1X2V3</accession>
<gene>
    <name evidence="4" type="ORF">UY16_C0002G0022</name>
</gene>
<dbReference type="InterPro" id="IPR015422">
    <property type="entry name" value="PyrdxlP-dep_Trfase_small"/>
</dbReference>
<dbReference type="InterPro" id="IPR015421">
    <property type="entry name" value="PyrdxlP-dep_Trfase_major"/>
</dbReference>
<dbReference type="PIRSF" id="PIRSF000521">
    <property type="entry name" value="Transaminase_4ab_Lys_Orn"/>
    <property type="match status" value="1"/>
</dbReference>
<reference evidence="4 5" key="1">
    <citation type="journal article" date="2015" name="Nature">
        <title>rRNA introns, odd ribosomes, and small enigmatic genomes across a large radiation of phyla.</title>
        <authorList>
            <person name="Brown C.T."/>
            <person name="Hug L.A."/>
            <person name="Thomas B.C."/>
            <person name="Sharon I."/>
            <person name="Castelle C.J."/>
            <person name="Singh A."/>
            <person name="Wilkins M.J."/>
            <person name="Williams K.H."/>
            <person name="Banfield J.F."/>
        </authorList>
    </citation>
    <scope>NUCLEOTIDE SEQUENCE [LARGE SCALE GENOMIC DNA]</scope>
</reference>
<keyword evidence="4" id="KW-0032">Aminotransferase</keyword>
<dbReference type="PANTHER" id="PTHR43094:SF1">
    <property type="entry name" value="AMINOTRANSFERASE CLASS-III"/>
    <property type="match status" value="1"/>
</dbReference>
<dbReference type="Gene3D" id="3.40.640.10">
    <property type="entry name" value="Type I PLP-dependent aspartate aminotransferase-like (Major domain)"/>
    <property type="match status" value="1"/>
</dbReference>
<keyword evidence="4" id="KW-0808">Transferase</keyword>
<keyword evidence="2 3" id="KW-0663">Pyridoxal phosphate</keyword>
<dbReference type="InterPro" id="IPR015424">
    <property type="entry name" value="PyrdxlP-dep_Trfase"/>
</dbReference>
<evidence type="ECO:0000256" key="2">
    <source>
        <dbReference type="ARBA" id="ARBA00022898"/>
    </source>
</evidence>
<evidence type="ECO:0000256" key="1">
    <source>
        <dbReference type="ARBA" id="ARBA00008954"/>
    </source>
</evidence>
<evidence type="ECO:0000313" key="4">
    <source>
        <dbReference type="EMBL" id="KKU88750.1"/>
    </source>
</evidence>
<dbReference type="GO" id="GO:0008483">
    <property type="term" value="F:transaminase activity"/>
    <property type="evidence" value="ECO:0007669"/>
    <property type="project" value="UniProtKB-KW"/>
</dbReference>
<dbReference type="InterPro" id="IPR005814">
    <property type="entry name" value="Aminotrans_3"/>
</dbReference>
<dbReference type="PROSITE" id="PS00600">
    <property type="entry name" value="AA_TRANSFER_CLASS_3"/>
    <property type="match status" value="1"/>
</dbReference>
<dbReference type="InterPro" id="IPR049704">
    <property type="entry name" value="Aminotrans_3_PPA_site"/>
</dbReference>
<dbReference type="GO" id="GO:0030170">
    <property type="term" value="F:pyridoxal phosphate binding"/>
    <property type="evidence" value="ECO:0007669"/>
    <property type="project" value="InterPro"/>
</dbReference>
<proteinExistence type="inferred from homology"/>
<comment type="similarity">
    <text evidence="1 3">Belongs to the class-III pyridoxal-phosphate-dependent aminotransferase family.</text>
</comment>
<evidence type="ECO:0000256" key="3">
    <source>
        <dbReference type="RuleBase" id="RU003560"/>
    </source>
</evidence>
<dbReference type="PANTHER" id="PTHR43094">
    <property type="entry name" value="AMINOTRANSFERASE"/>
    <property type="match status" value="1"/>
</dbReference>
<dbReference type="Proteomes" id="UP000034739">
    <property type="component" value="Unassembled WGS sequence"/>
</dbReference>
<evidence type="ECO:0000313" key="5">
    <source>
        <dbReference type="Proteomes" id="UP000034739"/>
    </source>
</evidence>
<dbReference type="SUPFAM" id="SSF53383">
    <property type="entry name" value="PLP-dependent transferases"/>
    <property type="match status" value="1"/>
</dbReference>
<dbReference type="EMBL" id="LCOY01000002">
    <property type="protein sequence ID" value="KKU88750.1"/>
    <property type="molecule type" value="Genomic_DNA"/>
</dbReference>
<protein>
    <submittedName>
        <fullName evidence="4">Acetylornithine aminotransferase</fullName>
    </submittedName>
</protein>
<dbReference type="GO" id="GO:0005829">
    <property type="term" value="C:cytosol"/>
    <property type="evidence" value="ECO:0007669"/>
    <property type="project" value="TreeGrafter"/>
</dbReference>
<sequence>MIKNHIVYNTFSDWRFTITGGEGPYIYDDKKRRIIDFTSGWNLANLGWNNPEIIEVIKTQADKNLYAPMWTNDPIQWEYAKALTDVLPKELDAVCRTTGGAESNEVALKIARAATGRKKIIGFQDTFHGQTFAEVTLGTRHEWLTALAPLLPDIIQMQCPSVFAYGDRGEYPLDVFLNDLEELLKKRDVAAIVAEAGIVTGWGKTLVAPKGFLAAIRKLTKQYGTMLILDEVGTGFSRCGKLFGLELDNVVPDIVTFAKGISNGAAAIGACVVNSRVVEPVIPSIRLVSTFGWTPVACAAAKKVLEIHLRDKVWEQAAEKGIFLMNILKEQLSDHPKVGNIRGIGMEIAVTFLKDKNAKTPDEDFAKQLVARSFEKGLHIVHGGDGNIQIMPPLTTSQEVLKQGVDMLVESIQSLI</sequence>